<protein>
    <recommendedName>
        <fullName evidence="1">VWFA domain-containing protein</fullName>
    </recommendedName>
</protein>
<gene>
    <name evidence="2" type="ORF">EVOR1521_LOCUS10518</name>
</gene>
<dbReference type="InterPro" id="IPR032838">
    <property type="entry name" value="Vwaint_dom"/>
</dbReference>
<dbReference type="Proteomes" id="UP001178507">
    <property type="component" value="Unassembled WGS sequence"/>
</dbReference>
<reference evidence="2" key="1">
    <citation type="submission" date="2023-08" db="EMBL/GenBank/DDBJ databases">
        <authorList>
            <person name="Chen Y."/>
            <person name="Shah S."/>
            <person name="Dougan E. K."/>
            <person name="Thang M."/>
            <person name="Chan C."/>
        </authorList>
    </citation>
    <scope>NUCLEOTIDE SEQUENCE</scope>
</reference>
<dbReference type="SMART" id="SM00327">
    <property type="entry name" value="VWA"/>
    <property type="match status" value="1"/>
</dbReference>
<accession>A0AA36MRW1</accession>
<feature type="domain" description="VWFA" evidence="1">
    <location>
        <begin position="35"/>
        <end position="230"/>
    </location>
</feature>
<sequence>MAVQLLRAEGEAGGGSRTLLLSARPPVGARRTPSDVSCVIDVSWSMSMEASVKAASGATESNGLSMLDIAKHAVRTVIQTLNDQDRLCVITFCRQGELVLPLTKMDAAGKTLAEEVLTRMTFGSGTALWQGLHRSFAELHKNRAEDRLSHTMLLTDGETEDSEQLMSYLKESKERFGGSLPGTVSTFGFGYEIDSPLLVRLAGFCDGTYAFIPDAGFVGTIFVNSISNLLATCCLDARLKVEPSTGVQQVLGGHELALGSVRLGSLQYGQSKDVLLKIDSEASVTATLEYTALGGKCCSVPSQPLPEAKEVEVQLCRSHFVDTLARMVPAVKEDISSGKAMLTALAEQVSRSSVAAEERVKALLEDILGQCLEAVAKPEYWERWGKHYVPSVMFAHKLQQFKP</sequence>
<dbReference type="InterPro" id="IPR036465">
    <property type="entry name" value="vWFA_dom_sf"/>
</dbReference>
<dbReference type="PROSITE" id="PS50234">
    <property type="entry name" value="VWFA"/>
    <property type="match status" value="1"/>
</dbReference>
<dbReference type="AlphaFoldDB" id="A0AA36MRW1"/>
<dbReference type="Pfam" id="PF14624">
    <property type="entry name" value="Vwaint"/>
    <property type="match status" value="1"/>
</dbReference>
<organism evidence="2 3">
    <name type="scientific">Effrenium voratum</name>
    <dbReference type="NCBI Taxonomy" id="2562239"/>
    <lineage>
        <taxon>Eukaryota</taxon>
        <taxon>Sar</taxon>
        <taxon>Alveolata</taxon>
        <taxon>Dinophyceae</taxon>
        <taxon>Suessiales</taxon>
        <taxon>Symbiodiniaceae</taxon>
        <taxon>Effrenium</taxon>
    </lineage>
</organism>
<evidence type="ECO:0000313" key="2">
    <source>
        <dbReference type="EMBL" id="CAJ1383385.1"/>
    </source>
</evidence>
<dbReference type="PANTHER" id="PTHR10579">
    <property type="entry name" value="CALCIUM-ACTIVATED CHLORIDE CHANNEL REGULATOR"/>
    <property type="match status" value="1"/>
</dbReference>
<name>A0AA36MRW1_9DINO</name>
<dbReference type="InterPro" id="IPR051266">
    <property type="entry name" value="CLCR"/>
</dbReference>
<dbReference type="PANTHER" id="PTHR10579:SF156">
    <property type="entry name" value="VWFA DOMAIN-CONTAINING PROTEIN"/>
    <property type="match status" value="1"/>
</dbReference>
<dbReference type="SUPFAM" id="SSF53300">
    <property type="entry name" value="vWA-like"/>
    <property type="match status" value="1"/>
</dbReference>
<dbReference type="Gene3D" id="3.40.50.410">
    <property type="entry name" value="von Willebrand factor, type A domain"/>
    <property type="match status" value="1"/>
</dbReference>
<dbReference type="EMBL" id="CAUJNA010001011">
    <property type="protein sequence ID" value="CAJ1383385.1"/>
    <property type="molecule type" value="Genomic_DNA"/>
</dbReference>
<proteinExistence type="predicted"/>
<dbReference type="InterPro" id="IPR002035">
    <property type="entry name" value="VWF_A"/>
</dbReference>
<comment type="caution">
    <text evidence="2">The sequence shown here is derived from an EMBL/GenBank/DDBJ whole genome shotgun (WGS) entry which is preliminary data.</text>
</comment>
<evidence type="ECO:0000313" key="3">
    <source>
        <dbReference type="Proteomes" id="UP001178507"/>
    </source>
</evidence>
<keyword evidence="3" id="KW-1185">Reference proteome</keyword>
<evidence type="ECO:0000259" key="1">
    <source>
        <dbReference type="PROSITE" id="PS50234"/>
    </source>
</evidence>
<dbReference type="Pfam" id="PF13519">
    <property type="entry name" value="VWA_2"/>
    <property type="match status" value="1"/>
</dbReference>